<keyword evidence="4" id="KW-0804">Transcription</keyword>
<dbReference type="Gene3D" id="1.10.60.10">
    <property type="entry name" value="Iron dependent repressor, metal binding and dimerisation domain"/>
    <property type="match status" value="1"/>
</dbReference>
<evidence type="ECO:0000313" key="7">
    <source>
        <dbReference type="Proteomes" id="UP000824204"/>
    </source>
</evidence>
<gene>
    <name evidence="6" type="ORF">H9741_03820</name>
</gene>
<protein>
    <submittedName>
        <fullName evidence="6">Metal-dependent transcriptional regulator</fullName>
    </submittedName>
</protein>
<name>A0A9D1V876_9FIRM</name>
<comment type="caution">
    <text evidence="6">The sequence shown here is derived from an EMBL/GenBank/DDBJ whole genome shotgun (WGS) entry which is preliminary data.</text>
</comment>
<keyword evidence="2" id="KW-0805">Transcription regulation</keyword>
<evidence type="ECO:0000259" key="5">
    <source>
        <dbReference type="PROSITE" id="PS50944"/>
    </source>
</evidence>
<dbReference type="Pfam" id="PF01325">
    <property type="entry name" value="Fe_dep_repress"/>
    <property type="match status" value="1"/>
</dbReference>
<dbReference type="Gene3D" id="1.10.10.10">
    <property type="entry name" value="Winged helix-like DNA-binding domain superfamily/Winged helix DNA-binding domain"/>
    <property type="match status" value="1"/>
</dbReference>
<dbReference type="InterPro" id="IPR022687">
    <property type="entry name" value="HTH_DTXR"/>
</dbReference>
<evidence type="ECO:0000256" key="2">
    <source>
        <dbReference type="ARBA" id="ARBA00023015"/>
    </source>
</evidence>
<organism evidence="6 7">
    <name type="scientific">Candidatus Borkfalkia faecipullorum</name>
    <dbReference type="NCBI Taxonomy" id="2838510"/>
    <lineage>
        <taxon>Bacteria</taxon>
        <taxon>Bacillati</taxon>
        <taxon>Bacillota</taxon>
        <taxon>Clostridia</taxon>
        <taxon>Christensenellales</taxon>
        <taxon>Christensenellaceae</taxon>
        <taxon>Candidatus Borkfalkia</taxon>
    </lineage>
</organism>
<dbReference type="SUPFAM" id="SSF47979">
    <property type="entry name" value="Iron-dependent repressor protein, dimerization domain"/>
    <property type="match status" value="1"/>
</dbReference>
<evidence type="ECO:0000256" key="1">
    <source>
        <dbReference type="ARBA" id="ARBA00007871"/>
    </source>
</evidence>
<feature type="domain" description="HTH dtxR-type" evidence="5">
    <location>
        <begin position="1"/>
        <end position="63"/>
    </location>
</feature>
<dbReference type="PROSITE" id="PS50944">
    <property type="entry name" value="HTH_DTXR"/>
    <property type="match status" value="1"/>
</dbReference>
<dbReference type="GO" id="GO:0046914">
    <property type="term" value="F:transition metal ion binding"/>
    <property type="evidence" value="ECO:0007669"/>
    <property type="project" value="InterPro"/>
</dbReference>
<keyword evidence="3" id="KW-0238">DNA-binding</keyword>
<reference evidence="6" key="1">
    <citation type="journal article" date="2021" name="PeerJ">
        <title>Extensive microbial diversity within the chicken gut microbiome revealed by metagenomics and culture.</title>
        <authorList>
            <person name="Gilroy R."/>
            <person name="Ravi A."/>
            <person name="Getino M."/>
            <person name="Pursley I."/>
            <person name="Horton D.L."/>
            <person name="Alikhan N.F."/>
            <person name="Baker D."/>
            <person name="Gharbi K."/>
            <person name="Hall N."/>
            <person name="Watson M."/>
            <person name="Adriaenssens E.M."/>
            <person name="Foster-Nyarko E."/>
            <person name="Jarju S."/>
            <person name="Secka A."/>
            <person name="Antonio M."/>
            <person name="Oren A."/>
            <person name="Chaudhuri R.R."/>
            <person name="La Ragione R."/>
            <person name="Hildebrand F."/>
            <person name="Pallen M.J."/>
        </authorList>
    </citation>
    <scope>NUCLEOTIDE SEQUENCE</scope>
    <source>
        <strain evidence="6">811</strain>
    </source>
</reference>
<dbReference type="Pfam" id="PF02742">
    <property type="entry name" value="Fe_dep_repr_C"/>
    <property type="match status" value="1"/>
</dbReference>
<dbReference type="InterPro" id="IPR036390">
    <property type="entry name" value="WH_DNA-bd_sf"/>
</dbReference>
<dbReference type="InterPro" id="IPR036388">
    <property type="entry name" value="WH-like_DNA-bd_sf"/>
</dbReference>
<accession>A0A9D1V876</accession>
<dbReference type="InterPro" id="IPR001367">
    <property type="entry name" value="Fe_dep_repressor"/>
</dbReference>
<comment type="similarity">
    <text evidence="1">Belongs to the DtxR/MntR family.</text>
</comment>
<evidence type="ECO:0000256" key="3">
    <source>
        <dbReference type="ARBA" id="ARBA00023125"/>
    </source>
</evidence>
<dbReference type="InterPro" id="IPR022689">
    <property type="entry name" value="Iron_dep_repressor"/>
</dbReference>
<dbReference type="InterPro" id="IPR036421">
    <property type="entry name" value="Fe_dep_repressor_sf"/>
</dbReference>
<dbReference type="InterPro" id="IPR050536">
    <property type="entry name" value="DtxR_MntR_Metal-Reg"/>
</dbReference>
<dbReference type="Proteomes" id="UP000824204">
    <property type="component" value="Unassembled WGS sequence"/>
</dbReference>
<evidence type="ECO:0000256" key="4">
    <source>
        <dbReference type="ARBA" id="ARBA00023163"/>
    </source>
</evidence>
<dbReference type="AlphaFoldDB" id="A0A9D1V876"/>
<reference evidence="6" key="2">
    <citation type="submission" date="2021-04" db="EMBL/GenBank/DDBJ databases">
        <authorList>
            <person name="Gilroy R."/>
        </authorList>
    </citation>
    <scope>NUCLEOTIDE SEQUENCE</scope>
    <source>
        <strain evidence="6">811</strain>
    </source>
</reference>
<dbReference type="SMART" id="SM00529">
    <property type="entry name" value="HTH_DTXR"/>
    <property type="match status" value="1"/>
</dbReference>
<dbReference type="EMBL" id="DXFX01000050">
    <property type="protein sequence ID" value="HIX07574.1"/>
    <property type="molecule type" value="Genomic_DNA"/>
</dbReference>
<dbReference type="SUPFAM" id="SSF46785">
    <property type="entry name" value="Winged helix' DNA-binding domain"/>
    <property type="match status" value="1"/>
</dbReference>
<dbReference type="PANTHER" id="PTHR33238">
    <property type="entry name" value="IRON (METAL) DEPENDENT REPRESSOR, DTXR FAMILY"/>
    <property type="match status" value="1"/>
</dbReference>
<proteinExistence type="inferred from homology"/>
<dbReference type="GO" id="GO:0003677">
    <property type="term" value="F:DNA binding"/>
    <property type="evidence" value="ECO:0007669"/>
    <property type="project" value="UniProtKB-KW"/>
</dbReference>
<dbReference type="PANTHER" id="PTHR33238:SF7">
    <property type="entry name" value="IRON-DEPENDENT TRANSCRIPTIONAL REGULATOR"/>
    <property type="match status" value="1"/>
</dbReference>
<dbReference type="GO" id="GO:0003700">
    <property type="term" value="F:DNA-binding transcription factor activity"/>
    <property type="evidence" value="ECO:0007669"/>
    <property type="project" value="InterPro"/>
</dbReference>
<evidence type="ECO:0000313" key="6">
    <source>
        <dbReference type="EMBL" id="HIX07574.1"/>
    </source>
</evidence>
<sequence length="118" mass="13207">MIDNESGEDYLEAVLRLSAKQKDVHGVEVARELGVSKPAVTKAMRLLTQKGYVQVVDNHIRLTESGRQYAESVFEKHRLLTAFLVRLGVDAENAEADACRMEHLISGATYEAVKNFMK</sequence>
<dbReference type="GO" id="GO:0046983">
    <property type="term" value="F:protein dimerization activity"/>
    <property type="evidence" value="ECO:0007669"/>
    <property type="project" value="InterPro"/>
</dbReference>